<accession>A0A0D2JM67</accession>
<organism evidence="1 2">
    <name type="scientific">candidate division TM6 bacterium JCVI TM6SC1</name>
    <dbReference type="NCBI Taxonomy" id="1306947"/>
    <lineage>
        <taxon>Bacteria</taxon>
        <taxon>Candidatus Babelota</taxon>
        <taxon>Vermiphilus</taxon>
    </lineage>
</organism>
<protein>
    <submittedName>
        <fullName evidence="1">Uncharacterized protein</fullName>
    </submittedName>
</protein>
<sequence>MIISFNYRILLAIIISTIAVLPAQSRPFLQHVKLITKGIGKTFLTAPYSTSLLGIYGHYSQTSSIRNKHDLLDKGILIGSSASWLLTCGTNIAQEYEQSNAWKVTLPLISLHSKTSNKIRNATGGLVGLACLYTLWWQTQGQQFCQDQLPLIGFGLVHGWLLDKVGRAALS</sequence>
<dbReference type="AlphaFoldDB" id="A0A0D2JM67"/>
<gene>
    <name evidence="1" type="ORF">J120_00575</name>
</gene>
<dbReference type="Proteomes" id="UP000032214">
    <property type="component" value="Unassembled WGS sequence"/>
</dbReference>
<evidence type="ECO:0000313" key="1">
    <source>
        <dbReference type="EMBL" id="KIX85458.1"/>
    </source>
</evidence>
<proteinExistence type="predicted"/>
<reference evidence="1 2" key="1">
    <citation type="journal article" date="2013" name="Proc. Natl. Acad. Sci. U.S.A.">
        <title>Candidate phylum TM6 genome recovered from a hospital sink biofilm provides genomic insights into this uncultivated phylum.</title>
        <authorList>
            <person name="McLean J.S."/>
            <person name="Lombardo M.J."/>
            <person name="Badger J.H."/>
            <person name="Edlund A."/>
            <person name="Novotny M."/>
            <person name="Yee-Greenbaum J."/>
            <person name="Vyahhi N."/>
            <person name="Hall A.P."/>
            <person name="Yang Y."/>
            <person name="Dupont C.L."/>
            <person name="Ziegler M.G."/>
            <person name="Chitsaz H."/>
            <person name="Allen A.E."/>
            <person name="Yooseph S."/>
            <person name="Tesler G."/>
            <person name="Pevzner P.A."/>
            <person name="Friedman R.M."/>
            <person name="Nealson K.H."/>
            <person name="Venter J.C."/>
            <person name="Lasken R.S."/>
        </authorList>
    </citation>
    <scope>NUCLEOTIDE SEQUENCE [LARGE SCALE GENOMIC DNA]</scope>
    <source>
        <strain evidence="1 2">TM6SC1</strain>
    </source>
</reference>
<name>A0A0D2JM67_9BACT</name>
<evidence type="ECO:0000313" key="2">
    <source>
        <dbReference type="Proteomes" id="UP000032214"/>
    </source>
</evidence>
<dbReference type="EMBL" id="ARQD01000001">
    <property type="protein sequence ID" value="KIX85458.1"/>
    <property type="molecule type" value="Genomic_DNA"/>
</dbReference>
<comment type="caution">
    <text evidence="1">The sequence shown here is derived from an EMBL/GenBank/DDBJ whole genome shotgun (WGS) entry which is preliminary data.</text>
</comment>
<keyword evidence="2" id="KW-1185">Reference proteome</keyword>